<reference evidence="3" key="1">
    <citation type="submission" date="2016-02" db="EMBL/GenBank/DDBJ databases">
        <authorList>
            <person name="Kaur G."/>
            <person name="Nair G.R."/>
            <person name="Mayilraj S."/>
        </authorList>
    </citation>
    <scope>NUCLEOTIDE SEQUENCE [LARGE SCALE GENOMIC DNA]</scope>
    <source>
        <strain evidence="3">GA-15</strain>
    </source>
</reference>
<accession>A0A0X8VBK7</accession>
<dbReference type="STRING" id="1705.CA21670_12545"/>
<sequence length="167" mass="18643">MNRMDDRAGKGAEPQTRWLNDEQKDAFYTLMALIIEVDRSLDHQLTQNAGLSHFGYTALARLSEAENRSLRMSDLASTANGSLSRLSQVIAKLEKKGWVTRSADPDDGRYTVATLTDAGYDKVVATAPGHVEQVQKVLFDPLTKSQVQQIHTIGQRILKRIKEDDSK</sequence>
<feature type="domain" description="HTH marR-type" evidence="1">
    <location>
        <begin position="23"/>
        <end position="159"/>
    </location>
</feature>
<protein>
    <submittedName>
        <fullName evidence="2">MarR family transcriptional regulator</fullName>
    </submittedName>
</protein>
<dbReference type="AlphaFoldDB" id="A0A0X8VBK7"/>
<dbReference type="PANTHER" id="PTHR33164">
    <property type="entry name" value="TRANSCRIPTIONAL REGULATOR, MARR FAMILY"/>
    <property type="match status" value="1"/>
</dbReference>
<dbReference type="InterPro" id="IPR036390">
    <property type="entry name" value="WH_DNA-bd_sf"/>
</dbReference>
<comment type="caution">
    <text evidence="2">The sequence shown here is derived from an EMBL/GenBank/DDBJ whole genome shotgun (WGS) entry which is preliminary data.</text>
</comment>
<dbReference type="OrthoDB" id="8635520at2"/>
<organism evidence="2 3">
    <name type="scientific">Corynebacterium stationis</name>
    <dbReference type="NCBI Taxonomy" id="1705"/>
    <lineage>
        <taxon>Bacteria</taxon>
        <taxon>Bacillati</taxon>
        <taxon>Actinomycetota</taxon>
        <taxon>Actinomycetes</taxon>
        <taxon>Mycobacteriales</taxon>
        <taxon>Corynebacteriaceae</taxon>
        <taxon>Corynebacterium</taxon>
    </lineage>
</organism>
<dbReference type="GO" id="GO:0003700">
    <property type="term" value="F:DNA-binding transcription factor activity"/>
    <property type="evidence" value="ECO:0007669"/>
    <property type="project" value="InterPro"/>
</dbReference>
<dbReference type="InterPro" id="IPR039422">
    <property type="entry name" value="MarR/SlyA-like"/>
</dbReference>
<keyword evidence="3" id="KW-1185">Reference proteome</keyword>
<dbReference type="RefSeq" id="WP_066791956.1">
    <property type="nucleotide sequence ID" value="NZ_CAMNZH010000126.1"/>
</dbReference>
<dbReference type="SUPFAM" id="SSF46785">
    <property type="entry name" value="Winged helix' DNA-binding domain"/>
    <property type="match status" value="1"/>
</dbReference>
<dbReference type="InterPro" id="IPR000835">
    <property type="entry name" value="HTH_MarR-typ"/>
</dbReference>
<gene>
    <name evidence="2" type="ORF">AYJ05_09985</name>
</gene>
<proteinExistence type="predicted"/>
<dbReference type="InterPro" id="IPR036388">
    <property type="entry name" value="WH-like_DNA-bd_sf"/>
</dbReference>
<dbReference type="Pfam" id="PF01047">
    <property type="entry name" value="MarR"/>
    <property type="match status" value="1"/>
</dbReference>
<dbReference type="EMBL" id="LSTQ01000012">
    <property type="protein sequence ID" value="OAH29709.1"/>
    <property type="molecule type" value="Genomic_DNA"/>
</dbReference>
<dbReference type="GO" id="GO:0006950">
    <property type="term" value="P:response to stress"/>
    <property type="evidence" value="ECO:0007669"/>
    <property type="project" value="TreeGrafter"/>
</dbReference>
<evidence type="ECO:0000313" key="3">
    <source>
        <dbReference type="Proteomes" id="UP000076947"/>
    </source>
</evidence>
<dbReference type="PROSITE" id="PS50995">
    <property type="entry name" value="HTH_MARR_2"/>
    <property type="match status" value="1"/>
</dbReference>
<evidence type="ECO:0000259" key="1">
    <source>
        <dbReference type="PROSITE" id="PS50995"/>
    </source>
</evidence>
<dbReference type="Proteomes" id="UP000076947">
    <property type="component" value="Unassembled WGS sequence"/>
</dbReference>
<dbReference type="Gene3D" id="1.10.10.10">
    <property type="entry name" value="Winged helix-like DNA-binding domain superfamily/Winged helix DNA-binding domain"/>
    <property type="match status" value="1"/>
</dbReference>
<dbReference type="PANTHER" id="PTHR33164:SF99">
    <property type="entry name" value="MARR FAMILY REGULATORY PROTEIN"/>
    <property type="match status" value="1"/>
</dbReference>
<dbReference type="SMART" id="SM00347">
    <property type="entry name" value="HTH_MARR"/>
    <property type="match status" value="1"/>
</dbReference>
<name>A0A0X8VBK7_9CORY</name>
<evidence type="ECO:0000313" key="2">
    <source>
        <dbReference type="EMBL" id="OAH29709.1"/>
    </source>
</evidence>